<dbReference type="InterPro" id="IPR036397">
    <property type="entry name" value="RNaseH_sf"/>
</dbReference>
<dbReference type="SMART" id="SM00479">
    <property type="entry name" value="EXOIII"/>
    <property type="match status" value="1"/>
</dbReference>
<dbReference type="InterPro" id="IPR013520">
    <property type="entry name" value="Ribonucl_H"/>
</dbReference>
<dbReference type="AlphaFoldDB" id="A0A0K8J7A9"/>
<dbReference type="PANTHER" id="PTHR23044">
    <property type="entry name" value="3'-5' EXONUCLEASE ERI1-RELATED"/>
    <property type="match status" value="1"/>
</dbReference>
<keyword evidence="3" id="KW-0269">Exonuclease</keyword>
<dbReference type="RefSeq" id="WP_058258595.1">
    <property type="nucleotide sequence ID" value="NZ_LN879430.1"/>
</dbReference>
<dbReference type="SUPFAM" id="SSF53098">
    <property type="entry name" value="Ribonuclease H-like"/>
    <property type="match status" value="1"/>
</dbReference>
<keyword evidence="6" id="KW-1185">Reference proteome</keyword>
<dbReference type="InterPro" id="IPR051274">
    <property type="entry name" value="3-5_Exoribonuclease"/>
</dbReference>
<evidence type="ECO:0000313" key="6">
    <source>
        <dbReference type="Proteomes" id="UP000196053"/>
    </source>
</evidence>
<dbReference type="GO" id="GO:0000175">
    <property type="term" value="F:3'-5'-RNA exonuclease activity"/>
    <property type="evidence" value="ECO:0007669"/>
    <property type="project" value="InterPro"/>
</dbReference>
<dbReference type="EMBL" id="LN879430">
    <property type="protein sequence ID" value="CUH93339.1"/>
    <property type="molecule type" value="Genomic_DNA"/>
</dbReference>
<protein>
    <recommendedName>
        <fullName evidence="4">Exonuclease domain-containing protein</fullName>
    </recommendedName>
</protein>
<name>A0A0K8J7A9_9FIRM</name>
<dbReference type="Pfam" id="PF00929">
    <property type="entry name" value="RNase_T"/>
    <property type="match status" value="1"/>
</dbReference>
<organism evidence="5 6">
    <name type="scientific">Herbinix luporum</name>
    <dbReference type="NCBI Taxonomy" id="1679721"/>
    <lineage>
        <taxon>Bacteria</taxon>
        <taxon>Bacillati</taxon>
        <taxon>Bacillota</taxon>
        <taxon>Clostridia</taxon>
        <taxon>Lachnospirales</taxon>
        <taxon>Lachnospiraceae</taxon>
        <taxon>Herbinix</taxon>
    </lineage>
</organism>
<dbReference type="OrthoDB" id="159416at2"/>
<dbReference type="PANTHER" id="PTHR23044:SF61">
    <property type="entry name" value="3'-5' EXORIBONUCLEASE 1-RELATED"/>
    <property type="match status" value="1"/>
</dbReference>
<dbReference type="Proteomes" id="UP000196053">
    <property type="component" value="Chromosome I"/>
</dbReference>
<dbReference type="InterPro" id="IPR047201">
    <property type="entry name" value="ERI-1_3'hExo-like"/>
</dbReference>
<dbReference type="GO" id="GO:0003676">
    <property type="term" value="F:nucleic acid binding"/>
    <property type="evidence" value="ECO:0007669"/>
    <property type="project" value="InterPro"/>
</dbReference>
<sequence length="257" mass="29750">MHYIVLDLEFNQNPESIIDLSLIPGNLIKKNKYPQEIIQIGAVKLDENLNIIEPFNRLVKPSIYGHISPFITELTGLTQETLNAGSHFSQVYSEFIQFSKKSESVLCVWGMTDLKELYRNAIYHRLDEKLLPKKYINIQPYTSVYLGQSKKKLLSLSYCVQALGIEISFPFHDALYDAIYTAELFKKVYNPAILPKRYNPSLAIKLARPSKKVLDFPLLISQFEKMFSREMTEEEKEIIRLAYHMGKTGQFLKTDDK</sequence>
<evidence type="ECO:0000313" key="5">
    <source>
        <dbReference type="EMBL" id="CUH93339.1"/>
    </source>
</evidence>
<gene>
    <name evidence="5" type="ORF">SD1D_1795</name>
</gene>
<keyword evidence="1" id="KW-0540">Nuclease</keyword>
<dbReference type="InterPro" id="IPR012337">
    <property type="entry name" value="RNaseH-like_sf"/>
</dbReference>
<accession>A0A0K8J7A9</accession>
<keyword evidence="2" id="KW-0378">Hydrolase</keyword>
<proteinExistence type="predicted"/>
<dbReference type="CDD" id="cd06133">
    <property type="entry name" value="ERI-1_3'hExo_like"/>
    <property type="match status" value="1"/>
</dbReference>
<evidence type="ECO:0000256" key="2">
    <source>
        <dbReference type="ARBA" id="ARBA00022801"/>
    </source>
</evidence>
<evidence type="ECO:0000256" key="1">
    <source>
        <dbReference type="ARBA" id="ARBA00022722"/>
    </source>
</evidence>
<evidence type="ECO:0000259" key="4">
    <source>
        <dbReference type="SMART" id="SM00479"/>
    </source>
</evidence>
<feature type="domain" description="Exonuclease" evidence="4">
    <location>
        <begin position="2"/>
        <end position="194"/>
    </location>
</feature>
<dbReference type="Gene3D" id="3.30.420.10">
    <property type="entry name" value="Ribonuclease H-like superfamily/Ribonuclease H"/>
    <property type="match status" value="1"/>
</dbReference>
<reference evidence="6" key="1">
    <citation type="submission" date="2015-09" db="EMBL/GenBank/DDBJ databases">
        <authorList>
            <person name="Wibberg D."/>
        </authorList>
    </citation>
    <scope>NUCLEOTIDE SEQUENCE [LARGE SCALE GENOMIC DNA]</scope>
    <source>
        <strain evidence="6">SD1D</strain>
    </source>
</reference>
<evidence type="ECO:0000256" key="3">
    <source>
        <dbReference type="ARBA" id="ARBA00022839"/>
    </source>
</evidence>
<dbReference type="KEGG" id="hsd:SD1D_1795"/>